<evidence type="ECO:0000313" key="6">
    <source>
        <dbReference type="WBParaSite" id="TCLT_0000776101-mRNA-1"/>
    </source>
</evidence>
<keyword evidence="1" id="KW-0862">Zinc</keyword>
<dbReference type="SUPFAM" id="SSF55486">
    <property type="entry name" value="Metalloproteases ('zincins'), catalytic domain"/>
    <property type="match status" value="1"/>
</dbReference>
<dbReference type="GO" id="GO:0006509">
    <property type="term" value="P:membrane protein ectodomain proteolysis"/>
    <property type="evidence" value="ECO:0007669"/>
    <property type="project" value="TreeGrafter"/>
</dbReference>
<evidence type="ECO:0000256" key="1">
    <source>
        <dbReference type="PROSITE-ProRule" id="PRU00276"/>
    </source>
</evidence>
<reference evidence="4 5" key="2">
    <citation type="submission" date="2018-11" db="EMBL/GenBank/DDBJ databases">
        <authorList>
            <consortium name="Pathogen Informatics"/>
        </authorList>
    </citation>
    <scope>NUCLEOTIDE SEQUENCE [LARGE SCALE GENOMIC DNA]</scope>
</reference>
<feature type="binding site" evidence="1">
    <location>
        <position position="143"/>
    </location>
    <ligand>
        <name>Zn(2+)</name>
        <dbReference type="ChEBI" id="CHEBI:29105"/>
        <note>catalytic</note>
    </ligand>
</feature>
<dbReference type="OrthoDB" id="2131567at2759"/>
<protein>
    <submittedName>
        <fullName evidence="6">Peptidase M12B domain-containing protein</fullName>
    </submittedName>
</protein>
<evidence type="ECO:0000313" key="4">
    <source>
        <dbReference type="EMBL" id="VDN05234.1"/>
    </source>
</evidence>
<evidence type="ECO:0000256" key="2">
    <source>
        <dbReference type="SAM" id="Phobius"/>
    </source>
</evidence>
<dbReference type="Gene3D" id="4.10.70.10">
    <property type="entry name" value="Disintegrin domain"/>
    <property type="match status" value="1"/>
</dbReference>
<dbReference type="PANTHER" id="PTHR11905:SF238">
    <property type="entry name" value="PEPTIDASE M12B DOMAIN-CONTAINING PROTEIN-RELATED"/>
    <property type="match status" value="1"/>
</dbReference>
<feature type="binding site" evidence="1">
    <location>
        <position position="139"/>
    </location>
    <ligand>
        <name>Zn(2+)</name>
        <dbReference type="ChEBI" id="CHEBI:29105"/>
        <note>catalytic</note>
    </ligand>
</feature>
<accession>A0A158RCJ3</accession>
<keyword evidence="2" id="KW-0812">Transmembrane</keyword>
<dbReference type="GO" id="GO:0004222">
    <property type="term" value="F:metalloendopeptidase activity"/>
    <property type="evidence" value="ECO:0007669"/>
    <property type="project" value="InterPro"/>
</dbReference>
<evidence type="ECO:0000259" key="3">
    <source>
        <dbReference type="PROSITE" id="PS50215"/>
    </source>
</evidence>
<organism evidence="6">
    <name type="scientific">Thelazia callipaeda</name>
    <name type="common">Oriental eyeworm</name>
    <name type="synonym">Parasitic nematode</name>
    <dbReference type="NCBI Taxonomy" id="103827"/>
    <lineage>
        <taxon>Eukaryota</taxon>
        <taxon>Metazoa</taxon>
        <taxon>Ecdysozoa</taxon>
        <taxon>Nematoda</taxon>
        <taxon>Chromadorea</taxon>
        <taxon>Rhabditida</taxon>
        <taxon>Spirurina</taxon>
        <taxon>Spiruromorpha</taxon>
        <taxon>Thelazioidea</taxon>
        <taxon>Thelaziidae</taxon>
        <taxon>Thelazia</taxon>
    </lineage>
</organism>
<keyword evidence="2" id="KW-0472">Membrane</keyword>
<dbReference type="STRING" id="103827.A0A158RCJ3"/>
<dbReference type="Proteomes" id="UP000276776">
    <property type="component" value="Unassembled WGS sequence"/>
</dbReference>
<feature type="domain" description="Peptidase M12B" evidence="3">
    <location>
        <begin position="36"/>
        <end position="206"/>
    </location>
</feature>
<feature type="binding site" evidence="1">
    <location>
        <position position="149"/>
    </location>
    <ligand>
        <name>Zn(2+)</name>
        <dbReference type="ChEBI" id="CHEBI:29105"/>
        <note>catalytic</note>
    </ligand>
</feature>
<dbReference type="InterPro" id="IPR024079">
    <property type="entry name" value="MetalloPept_cat_dom_sf"/>
</dbReference>
<keyword evidence="5" id="KW-1185">Reference proteome</keyword>
<dbReference type="InterPro" id="IPR036436">
    <property type="entry name" value="Disintegrin_dom_sf"/>
</dbReference>
<dbReference type="Pfam" id="PF01421">
    <property type="entry name" value="Reprolysin"/>
    <property type="match status" value="1"/>
</dbReference>
<dbReference type="EMBL" id="UYYF01004541">
    <property type="protein sequence ID" value="VDN05234.1"/>
    <property type="molecule type" value="Genomic_DNA"/>
</dbReference>
<sequence>SSLVIHFQFHEDRNQINEYKSATVTNIAPQWIGLKTDSVVRYLEILFVLDTDMYFHQLNIRGILAGIHQMTGRNITLNQLMNYRNTRLKELPNHDIALLMNYDYHGGVAYVNGICSQNAVGIIGFLPHAPMEYTAVIFHEIAHLLGLTHSSYSNFDCDYKDDYGTYLKIDGFDDKCAAQMLADKLGQHFCLKNLPQKSAPKNYAICGNNFLEFGEECDCGPQRYCNSYICNAKTCMRTISDFQLHSIFFGVLALIIIVFVWGHFGAEKKGQHRICDQNTTKYIKTW</sequence>
<dbReference type="InterPro" id="IPR001590">
    <property type="entry name" value="Peptidase_M12B"/>
</dbReference>
<keyword evidence="2" id="KW-1133">Transmembrane helix</keyword>
<name>A0A158RCJ3_THECL</name>
<proteinExistence type="predicted"/>
<dbReference type="GO" id="GO:0046872">
    <property type="term" value="F:metal ion binding"/>
    <property type="evidence" value="ECO:0007669"/>
    <property type="project" value="UniProtKB-KW"/>
</dbReference>
<dbReference type="AlphaFoldDB" id="A0A158RCJ3"/>
<gene>
    <name evidence="4" type="ORF">TCLT_LOCUS7750</name>
</gene>
<comment type="caution">
    <text evidence="1">Lacks conserved residue(s) required for the propagation of feature annotation.</text>
</comment>
<evidence type="ECO:0000313" key="5">
    <source>
        <dbReference type="Proteomes" id="UP000276776"/>
    </source>
</evidence>
<feature type="active site" evidence="1">
    <location>
        <position position="140"/>
    </location>
</feature>
<keyword evidence="1" id="KW-0479">Metal-binding</keyword>
<dbReference type="PANTHER" id="PTHR11905">
    <property type="entry name" value="ADAM A DISINTEGRIN AND METALLOPROTEASE DOMAIN"/>
    <property type="match status" value="1"/>
</dbReference>
<dbReference type="WBParaSite" id="TCLT_0000776101-mRNA-1">
    <property type="protein sequence ID" value="TCLT_0000776101-mRNA-1"/>
    <property type="gene ID" value="TCLT_0000776101"/>
</dbReference>
<feature type="transmembrane region" description="Helical" evidence="2">
    <location>
        <begin position="242"/>
        <end position="264"/>
    </location>
</feature>
<dbReference type="Gene3D" id="3.40.390.10">
    <property type="entry name" value="Collagenase (Catalytic Domain)"/>
    <property type="match status" value="1"/>
</dbReference>
<reference evidence="6" key="1">
    <citation type="submission" date="2016-04" db="UniProtKB">
        <authorList>
            <consortium name="WormBaseParasite"/>
        </authorList>
    </citation>
    <scope>IDENTIFICATION</scope>
</reference>
<dbReference type="PROSITE" id="PS50215">
    <property type="entry name" value="ADAM_MEPRO"/>
    <property type="match status" value="1"/>
</dbReference>